<dbReference type="Gene3D" id="2.60.40.290">
    <property type="match status" value="1"/>
</dbReference>
<evidence type="ECO:0000313" key="3">
    <source>
        <dbReference type="Proteomes" id="UP001596203"/>
    </source>
</evidence>
<name>A0ABW1KP64_9ACTN</name>
<evidence type="ECO:0000256" key="1">
    <source>
        <dbReference type="SAM" id="MobiDB-lite"/>
    </source>
</evidence>
<reference evidence="3" key="1">
    <citation type="journal article" date="2019" name="Int. J. Syst. Evol. Microbiol.">
        <title>The Global Catalogue of Microorganisms (GCM) 10K type strain sequencing project: providing services to taxonomists for standard genome sequencing and annotation.</title>
        <authorList>
            <consortium name="The Broad Institute Genomics Platform"/>
            <consortium name="The Broad Institute Genome Sequencing Center for Infectious Disease"/>
            <person name="Wu L."/>
            <person name="Ma J."/>
        </authorList>
    </citation>
    <scope>NUCLEOTIDE SEQUENCE [LARGE SCALE GENOMIC DNA]</scope>
    <source>
        <strain evidence="3">ZS-35-S2</strain>
    </source>
</reference>
<comment type="caution">
    <text evidence="2">The sequence shown here is derived from an EMBL/GenBank/DDBJ whole genome shotgun (WGS) entry which is preliminary data.</text>
</comment>
<sequence>MSHNGTLGAGASTSFGFLGAWNGTNSSPP</sequence>
<feature type="region of interest" description="Disordered" evidence="1">
    <location>
        <begin position="1"/>
        <end position="29"/>
    </location>
</feature>
<accession>A0ABW1KP64</accession>
<dbReference type="Proteomes" id="UP001596203">
    <property type="component" value="Unassembled WGS sequence"/>
</dbReference>
<dbReference type="InterPro" id="IPR008965">
    <property type="entry name" value="CBM2/CBM3_carb-bd_dom_sf"/>
</dbReference>
<organism evidence="2 3">
    <name type="scientific">Plantactinospora solaniradicis</name>
    <dbReference type="NCBI Taxonomy" id="1723736"/>
    <lineage>
        <taxon>Bacteria</taxon>
        <taxon>Bacillati</taxon>
        <taxon>Actinomycetota</taxon>
        <taxon>Actinomycetes</taxon>
        <taxon>Micromonosporales</taxon>
        <taxon>Micromonosporaceae</taxon>
        <taxon>Plantactinospora</taxon>
    </lineage>
</organism>
<feature type="compositionally biased region" description="Polar residues" evidence="1">
    <location>
        <begin position="1"/>
        <end position="15"/>
    </location>
</feature>
<dbReference type="EMBL" id="JBHSPR010000060">
    <property type="protein sequence ID" value="MFC6022624.1"/>
    <property type="molecule type" value="Genomic_DNA"/>
</dbReference>
<gene>
    <name evidence="2" type="ORF">ACFP2T_41510</name>
</gene>
<protein>
    <submittedName>
        <fullName evidence="2">Uncharacterized protein</fullName>
    </submittedName>
</protein>
<dbReference type="RefSeq" id="WP_377432291.1">
    <property type="nucleotide sequence ID" value="NZ_JBHSPR010000060.1"/>
</dbReference>
<keyword evidence="3" id="KW-1185">Reference proteome</keyword>
<dbReference type="SUPFAM" id="SSF49384">
    <property type="entry name" value="Carbohydrate-binding domain"/>
    <property type="match status" value="1"/>
</dbReference>
<evidence type="ECO:0000313" key="2">
    <source>
        <dbReference type="EMBL" id="MFC6022624.1"/>
    </source>
</evidence>
<proteinExistence type="predicted"/>
<dbReference type="InterPro" id="IPR012291">
    <property type="entry name" value="CBM2_carb-bd_dom_sf"/>
</dbReference>